<dbReference type="PANTHER" id="PTHR37162:SF1">
    <property type="entry name" value="BED-TYPE DOMAIN-CONTAINING PROTEIN"/>
    <property type="match status" value="1"/>
</dbReference>
<dbReference type="AlphaFoldDB" id="A0AAV0W0F7"/>
<dbReference type="InterPro" id="IPR012337">
    <property type="entry name" value="RNaseH-like_sf"/>
</dbReference>
<dbReference type="Proteomes" id="UP001160148">
    <property type="component" value="Unassembled WGS sequence"/>
</dbReference>
<sequence>MAPTRSGKRLCRFTEKLQSEFTFLKKVRNDNDYDVYCTICSSSFSVSHGGRADITDHLKRNKHKTAKQAATSSSVSNYFTPLKADDNTLKLAAKEVTFVYHTISHSQSFNSMTCTSTLIRKLFDEKKFTAARTKTREVAVNVIAPFAVQLTIDDIKKVNFVSILVDASNHKAIKLVPVIVRYFSTTTGVKNNILEFSNLPGETADIIYNQIIKVLNNFNLKEKIISYSADNTNTNFGGLQRKGKNNVFTKLKETLNRDILGMGCYAHIIHNSIQCASDCLPIDVESIVCKIFSFFHIYTVRVENLKEFCDFADVQYKDLLSHSKTRWLSLFPAIERIISIFDGLKSYFLSQNNCPNALKIFFENESALLWLKFLCSQLKTINSFIKKVESQKLSAIELMIIMEDLMEKIENKRKDRFLTVEIENLVTKLEDEGLINRTNFESKCDEFYVLCYNYLKKWNNSNQHVNNLKSMLWITLAPKTIVNWENVKKSVIFIKTIMSNNVNFDEEMFFEQFKVFEKIFHQQNDEWHCQEIENKWIYIFKIFTDNNHAFFELLKVVEFSFVLPGSNAAVERVFSLMNSTWTNSRNKLDIKTVEASLIIKTCFNNTSCEEFYDQILGNKSLLKQVHGSAKYVVKSTEKTLDSEGSED</sequence>
<dbReference type="PANTHER" id="PTHR37162">
    <property type="entry name" value="HAT FAMILY DIMERISATION DOMAINCONTAINING PROTEIN-RELATED"/>
    <property type="match status" value="1"/>
</dbReference>
<keyword evidence="2" id="KW-1185">Reference proteome</keyword>
<protein>
    <submittedName>
        <fullName evidence="1">Uncharacterized protein</fullName>
    </submittedName>
</protein>
<comment type="caution">
    <text evidence="1">The sequence shown here is derived from an EMBL/GenBank/DDBJ whole genome shotgun (WGS) entry which is preliminary data.</text>
</comment>
<reference evidence="1 2" key="1">
    <citation type="submission" date="2023-01" db="EMBL/GenBank/DDBJ databases">
        <authorList>
            <person name="Whitehead M."/>
        </authorList>
    </citation>
    <scope>NUCLEOTIDE SEQUENCE [LARGE SCALE GENOMIC DNA]</scope>
</reference>
<organism evidence="1 2">
    <name type="scientific">Macrosiphum euphorbiae</name>
    <name type="common">potato aphid</name>
    <dbReference type="NCBI Taxonomy" id="13131"/>
    <lineage>
        <taxon>Eukaryota</taxon>
        <taxon>Metazoa</taxon>
        <taxon>Ecdysozoa</taxon>
        <taxon>Arthropoda</taxon>
        <taxon>Hexapoda</taxon>
        <taxon>Insecta</taxon>
        <taxon>Pterygota</taxon>
        <taxon>Neoptera</taxon>
        <taxon>Paraneoptera</taxon>
        <taxon>Hemiptera</taxon>
        <taxon>Sternorrhyncha</taxon>
        <taxon>Aphidomorpha</taxon>
        <taxon>Aphidoidea</taxon>
        <taxon>Aphididae</taxon>
        <taxon>Macrosiphini</taxon>
        <taxon>Macrosiphum</taxon>
    </lineage>
</organism>
<accession>A0AAV0W0F7</accession>
<gene>
    <name evidence="1" type="ORF">MEUPH1_LOCUS6056</name>
</gene>
<name>A0AAV0W0F7_9HEMI</name>
<dbReference type="SUPFAM" id="SSF53098">
    <property type="entry name" value="Ribonuclease H-like"/>
    <property type="match status" value="1"/>
</dbReference>
<evidence type="ECO:0000313" key="2">
    <source>
        <dbReference type="Proteomes" id="UP001160148"/>
    </source>
</evidence>
<proteinExistence type="predicted"/>
<dbReference type="EMBL" id="CARXXK010000001">
    <property type="protein sequence ID" value="CAI6349505.1"/>
    <property type="molecule type" value="Genomic_DNA"/>
</dbReference>
<evidence type="ECO:0000313" key="1">
    <source>
        <dbReference type="EMBL" id="CAI6349505.1"/>
    </source>
</evidence>